<feature type="domain" description="Gfo/Idh/MocA-like oxidoreductase N-terminal" evidence="1">
    <location>
        <begin position="7"/>
        <end position="131"/>
    </location>
</feature>
<dbReference type="Gene3D" id="3.40.50.720">
    <property type="entry name" value="NAD(P)-binding Rossmann-like Domain"/>
    <property type="match status" value="1"/>
</dbReference>
<comment type="caution">
    <text evidence="2">The sequence shown here is derived from an EMBL/GenBank/DDBJ whole genome shotgun (WGS) entry which is preliminary data.</text>
</comment>
<accession>A0A167T6Y9</accession>
<dbReference type="SUPFAM" id="SSF51735">
    <property type="entry name" value="NAD(P)-binding Rossmann-fold domains"/>
    <property type="match status" value="1"/>
</dbReference>
<proteinExistence type="predicted"/>
<dbReference type="PANTHER" id="PTHR42840:SF7">
    <property type="entry name" value="BINDING ROSSMANN FOLD OXIDOREDUCTASE, PUTATIVE (AFU_ORTHOLOGUE AFUA_4G10190)-RELATED"/>
    <property type="match status" value="1"/>
</dbReference>
<dbReference type="Pfam" id="PF01408">
    <property type="entry name" value="GFO_IDH_MocA"/>
    <property type="match status" value="1"/>
</dbReference>
<evidence type="ECO:0000313" key="2">
    <source>
        <dbReference type="EMBL" id="OAA60284.1"/>
    </source>
</evidence>
<dbReference type="STRING" id="1081102.A0A167T6Y9"/>
<dbReference type="Gene3D" id="3.30.360.10">
    <property type="entry name" value="Dihydrodipicolinate Reductase, domain 2"/>
    <property type="match status" value="1"/>
</dbReference>
<gene>
    <name evidence="2" type="ORF">SPI_05408</name>
</gene>
<dbReference type="PANTHER" id="PTHR42840">
    <property type="entry name" value="NAD(P)-BINDING ROSSMANN-FOLD SUPERFAMILY PROTEIN-RELATED"/>
    <property type="match status" value="1"/>
</dbReference>
<sequence>MSANKVVRVGVIGCGEITQVVHLPNLHYMSDRFQVTFLCDISNNALSHCSKTIAGPPVKTTRFAEELCASPDVDLVLIANSDSFHVPHACLALKHNKHVFIEKPMAMSLQDADAVIAAEKAAGGNKVFVGYMRRHADAFRDIEREIKTPGLRGLRYARVSGIVGWSKPLVAQSGTFPRYFSDYTDEDKAELKKRTSAVQEQGLHKELGIPVNDRTAATWSLLGGLGSHDLSAMRELFGMPSAVLGASMVQTPASPFWSCLFQYPDFAVAYESGIDSVDRFDAYIEMFFDEKTVRLSYDSPYIKGLPVKIHVKEKTRDGAFTESTVRRTFEDPYTQQMRELYEFVADGKPTKTTAEDARKDVEIFGMFMKACKLDG</sequence>
<keyword evidence="3" id="KW-1185">Reference proteome</keyword>
<dbReference type="OrthoDB" id="64915at2759"/>
<evidence type="ECO:0000313" key="3">
    <source>
        <dbReference type="Proteomes" id="UP000076874"/>
    </source>
</evidence>
<dbReference type="Proteomes" id="UP000076874">
    <property type="component" value="Unassembled WGS sequence"/>
</dbReference>
<dbReference type="EMBL" id="AZHD01000009">
    <property type="protein sequence ID" value="OAA60284.1"/>
    <property type="molecule type" value="Genomic_DNA"/>
</dbReference>
<name>A0A167T6Y9_9HYPO</name>
<organism evidence="2 3">
    <name type="scientific">Niveomyces insectorum RCEF 264</name>
    <dbReference type="NCBI Taxonomy" id="1081102"/>
    <lineage>
        <taxon>Eukaryota</taxon>
        <taxon>Fungi</taxon>
        <taxon>Dikarya</taxon>
        <taxon>Ascomycota</taxon>
        <taxon>Pezizomycotina</taxon>
        <taxon>Sordariomycetes</taxon>
        <taxon>Hypocreomycetidae</taxon>
        <taxon>Hypocreales</taxon>
        <taxon>Cordycipitaceae</taxon>
        <taxon>Niveomyces</taxon>
    </lineage>
</organism>
<dbReference type="GO" id="GO:0006740">
    <property type="term" value="P:NADPH regeneration"/>
    <property type="evidence" value="ECO:0007669"/>
    <property type="project" value="TreeGrafter"/>
</dbReference>
<dbReference type="AlphaFoldDB" id="A0A167T6Y9"/>
<evidence type="ECO:0000259" key="1">
    <source>
        <dbReference type="Pfam" id="PF01408"/>
    </source>
</evidence>
<reference evidence="2 3" key="1">
    <citation type="journal article" date="2016" name="Genome Biol. Evol.">
        <title>Divergent and convergent evolution of fungal pathogenicity.</title>
        <authorList>
            <person name="Shang Y."/>
            <person name="Xiao G."/>
            <person name="Zheng P."/>
            <person name="Cen K."/>
            <person name="Zhan S."/>
            <person name="Wang C."/>
        </authorList>
    </citation>
    <scope>NUCLEOTIDE SEQUENCE [LARGE SCALE GENOMIC DNA]</scope>
    <source>
        <strain evidence="2 3">RCEF 264</strain>
    </source>
</reference>
<dbReference type="GO" id="GO:0005737">
    <property type="term" value="C:cytoplasm"/>
    <property type="evidence" value="ECO:0007669"/>
    <property type="project" value="TreeGrafter"/>
</dbReference>
<dbReference type="InterPro" id="IPR000683">
    <property type="entry name" value="Gfo/Idh/MocA-like_OxRdtase_N"/>
</dbReference>
<dbReference type="GO" id="GO:0016491">
    <property type="term" value="F:oxidoreductase activity"/>
    <property type="evidence" value="ECO:0007669"/>
    <property type="project" value="TreeGrafter"/>
</dbReference>
<dbReference type="GO" id="GO:0000166">
    <property type="term" value="F:nucleotide binding"/>
    <property type="evidence" value="ECO:0007669"/>
    <property type="project" value="InterPro"/>
</dbReference>
<protein>
    <submittedName>
        <fullName evidence="2">NAD(P)-binding domain protein</fullName>
    </submittedName>
</protein>
<dbReference type="InterPro" id="IPR036291">
    <property type="entry name" value="NAD(P)-bd_dom_sf"/>
</dbReference>